<evidence type="ECO:0000313" key="3">
    <source>
        <dbReference type="Proteomes" id="UP000283387"/>
    </source>
</evidence>
<keyword evidence="3" id="KW-1185">Reference proteome</keyword>
<keyword evidence="1" id="KW-0732">Signal</keyword>
<evidence type="ECO:0000313" key="2">
    <source>
        <dbReference type="EMBL" id="RKD87870.1"/>
    </source>
</evidence>
<dbReference type="AlphaFoldDB" id="A0A419VXR7"/>
<comment type="caution">
    <text evidence="2">The sequence shown here is derived from an EMBL/GenBank/DDBJ whole genome shotgun (WGS) entry which is preliminary data.</text>
</comment>
<dbReference type="EMBL" id="RAPN01000003">
    <property type="protein sequence ID" value="RKD87870.1"/>
    <property type="molecule type" value="Genomic_DNA"/>
</dbReference>
<evidence type="ECO:0008006" key="4">
    <source>
        <dbReference type="Google" id="ProtNLM"/>
    </source>
</evidence>
<dbReference type="Proteomes" id="UP000283387">
    <property type="component" value="Unassembled WGS sequence"/>
</dbReference>
<dbReference type="OrthoDB" id="1123085at2"/>
<reference evidence="2 3" key="1">
    <citation type="submission" date="2018-09" db="EMBL/GenBank/DDBJ databases">
        <title>Genomic Encyclopedia of Archaeal and Bacterial Type Strains, Phase II (KMG-II): from individual species to whole genera.</title>
        <authorList>
            <person name="Goeker M."/>
        </authorList>
    </citation>
    <scope>NUCLEOTIDE SEQUENCE [LARGE SCALE GENOMIC DNA]</scope>
    <source>
        <strain evidence="2 3">DSM 27148</strain>
    </source>
</reference>
<proteinExistence type="predicted"/>
<feature type="chain" id="PRO_5019210219" description="PepSY-like beta-lactamase-inhibitor" evidence="1">
    <location>
        <begin position="25"/>
        <end position="109"/>
    </location>
</feature>
<organism evidence="2 3">
    <name type="scientific">Mangrovibacterium diazotrophicum</name>
    <dbReference type="NCBI Taxonomy" id="1261403"/>
    <lineage>
        <taxon>Bacteria</taxon>
        <taxon>Pseudomonadati</taxon>
        <taxon>Bacteroidota</taxon>
        <taxon>Bacteroidia</taxon>
        <taxon>Marinilabiliales</taxon>
        <taxon>Prolixibacteraceae</taxon>
        <taxon>Mangrovibacterium</taxon>
    </lineage>
</organism>
<feature type="signal peptide" evidence="1">
    <location>
        <begin position="1"/>
        <end position="24"/>
    </location>
</feature>
<evidence type="ECO:0000256" key="1">
    <source>
        <dbReference type="SAM" id="SignalP"/>
    </source>
</evidence>
<dbReference type="RefSeq" id="WP_147377276.1">
    <property type="nucleotide sequence ID" value="NZ_RAPN01000003.1"/>
</dbReference>
<gene>
    <name evidence="2" type="ORF">BC643_3877</name>
</gene>
<accession>A0A419VXR7</accession>
<dbReference type="Gene3D" id="3.10.450.360">
    <property type="match status" value="1"/>
</dbReference>
<name>A0A419VXR7_9BACT</name>
<protein>
    <recommendedName>
        <fullName evidence="4">PepSY-like beta-lactamase-inhibitor</fullName>
    </recommendedName>
</protein>
<sequence length="109" mass="11871">MRKTILFSVAAVTLSLMAPQFAGAKTNDKAITSVEVMTQDVTYQEIETTALPEAINTALSSKYSGYSLDKAWKGDDGSYKVAISSGDMKYDLFYTEAGELVKVEKPTVE</sequence>
<dbReference type="SUPFAM" id="SSF160574">
    <property type="entry name" value="BT0923-like"/>
    <property type="match status" value="1"/>
</dbReference>